<dbReference type="SMART" id="SM00304">
    <property type="entry name" value="HAMP"/>
    <property type="match status" value="1"/>
</dbReference>
<keyword evidence="2" id="KW-0812">Transmembrane</keyword>
<evidence type="ECO:0000313" key="5">
    <source>
        <dbReference type="Proteomes" id="UP000000343"/>
    </source>
</evidence>
<feature type="transmembrane region" description="Helical" evidence="2">
    <location>
        <begin position="56"/>
        <end position="80"/>
    </location>
</feature>
<dbReference type="PROSITE" id="PS50885">
    <property type="entry name" value="HAMP"/>
    <property type="match status" value="1"/>
</dbReference>
<accession>E8X0G9</accession>
<reference evidence="5" key="1">
    <citation type="submission" date="2011-01" db="EMBL/GenBank/DDBJ databases">
        <title>Complete sequence of chromosome of Acidobacterium sp. MP5ACTX9.</title>
        <authorList>
            <consortium name="US DOE Joint Genome Institute"/>
            <person name="Lucas S."/>
            <person name="Copeland A."/>
            <person name="Lapidus A."/>
            <person name="Cheng J.-F."/>
            <person name="Goodwin L."/>
            <person name="Pitluck S."/>
            <person name="Teshima H."/>
            <person name="Detter J.C."/>
            <person name="Han C."/>
            <person name="Tapia R."/>
            <person name="Land M."/>
            <person name="Hauser L."/>
            <person name="Kyrpides N."/>
            <person name="Ivanova N."/>
            <person name="Ovchinnikova G."/>
            <person name="Pagani I."/>
            <person name="Rawat S.R."/>
            <person name="Mannisto M."/>
            <person name="Haggblom M.M."/>
            <person name="Woyke T."/>
        </authorList>
    </citation>
    <scope>NUCLEOTIDE SEQUENCE [LARGE SCALE GENOMIC DNA]</scope>
    <source>
        <strain evidence="5">MP5ACTX9</strain>
    </source>
</reference>
<feature type="domain" description="HAMP" evidence="3">
    <location>
        <begin position="444"/>
        <end position="496"/>
    </location>
</feature>
<dbReference type="PANTHER" id="PTHR43156:SF2">
    <property type="entry name" value="STAGE II SPORULATION PROTEIN E"/>
    <property type="match status" value="1"/>
</dbReference>
<feature type="transmembrane region" description="Helical" evidence="2">
    <location>
        <begin position="31"/>
        <end position="50"/>
    </location>
</feature>
<dbReference type="GO" id="GO:0016020">
    <property type="term" value="C:membrane"/>
    <property type="evidence" value="ECO:0007669"/>
    <property type="project" value="InterPro"/>
</dbReference>
<gene>
    <name evidence="4" type="ordered locus">AciX9_0764</name>
</gene>
<dbReference type="CDD" id="cd06225">
    <property type="entry name" value="HAMP"/>
    <property type="match status" value="1"/>
</dbReference>
<feature type="transmembrane region" description="Helical" evidence="2">
    <location>
        <begin position="92"/>
        <end position="118"/>
    </location>
</feature>
<dbReference type="EMBL" id="CP002480">
    <property type="protein sequence ID" value="ADW67833.1"/>
    <property type="molecule type" value="Genomic_DNA"/>
</dbReference>
<keyword evidence="5" id="KW-1185">Reference proteome</keyword>
<dbReference type="Proteomes" id="UP000000343">
    <property type="component" value="Chromosome"/>
</dbReference>
<dbReference type="InterPro" id="IPR001932">
    <property type="entry name" value="PPM-type_phosphatase-like_dom"/>
</dbReference>
<proteinExistence type="predicted"/>
<dbReference type="GO" id="GO:0016791">
    <property type="term" value="F:phosphatase activity"/>
    <property type="evidence" value="ECO:0007669"/>
    <property type="project" value="TreeGrafter"/>
</dbReference>
<dbReference type="InterPro" id="IPR003660">
    <property type="entry name" value="HAMP_dom"/>
</dbReference>
<dbReference type="PaxDb" id="1198114-AciX9_0764"/>
<dbReference type="OrthoDB" id="311592at2"/>
<dbReference type="InterPro" id="IPR036457">
    <property type="entry name" value="PPM-type-like_dom_sf"/>
</dbReference>
<dbReference type="GO" id="GO:0007165">
    <property type="term" value="P:signal transduction"/>
    <property type="evidence" value="ECO:0007669"/>
    <property type="project" value="InterPro"/>
</dbReference>
<name>E8X0G9_GRATM</name>
<evidence type="ECO:0000256" key="1">
    <source>
        <dbReference type="ARBA" id="ARBA00022801"/>
    </source>
</evidence>
<organism evidence="5">
    <name type="scientific">Granulicella tundricola (strain ATCC BAA-1859 / DSM 23138 / MP5ACTX9)</name>
    <dbReference type="NCBI Taxonomy" id="1198114"/>
    <lineage>
        <taxon>Bacteria</taxon>
        <taxon>Pseudomonadati</taxon>
        <taxon>Acidobacteriota</taxon>
        <taxon>Terriglobia</taxon>
        <taxon>Terriglobales</taxon>
        <taxon>Acidobacteriaceae</taxon>
        <taxon>Granulicella</taxon>
    </lineage>
</organism>
<dbReference type="SUPFAM" id="SSF81606">
    <property type="entry name" value="PP2C-like"/>
    <property type="match status" value="1"/>
</dbReference>
<evidence type="ECO:0000313" key="4">
    <source>
        <dbReference type="EMBL" id="ADW67833.1"/>
    </source>
</evidence>
<dbReference type="RefSeq" id="WP_013579159.1">
    <property type="nucleotide sequence ID" value="NC_015064.1"/>
</dbReference>
<dbReference type="KEGG" id="acm:AciX9_0764"/>
<dbReference type="SUPFAM" id="SSF158472">
    <property type="entry name" value="HAMP domain-like"/>
    <property type="match status" value="1"/>
</dbReference>
<dbReference type="Gene3D" id="6.10.340.10">
    <property type="match status" value="1"/>
</dbReference>
<dbReference type="STRING" id="1198114.AciX9_0764"/>
<dbReference type="PANTHER" id="PTHR43156">
    <property type="entry name" value="STAGE II SPORULATION PROTEIN E-RELATED"/>
    <property type="match status" value="1"/>
</dbReference>
<evidence type="ECO:0000259" key="3">
    <source>
        <dbReference type="PROSITE" id="PS50885"/>
    </source>
</evidence>
<keyword evidence="2" id="KW-0472">Membrane</keyword>
<keyword evidence="2" id="KW-1133">Transmembrane helix</keyword>
<protein>
    <submittedName>
        <fullName evidence="4">Protein serine/threonine phosphatase with extracellular sensor</fullName>
    </submittedName>
</protein>
<dbReference type="SMART" id="SM00331">
    <property type="entry name" value="PP2C_SIG"/>
    <property type="match status" value="1"/>
</dbReference>
<dbReference type="HOGENOM" id="CLU_388719_0_0_0"/>
<keyword evidence="1" id="KW-0378">Hydrolase</keyword>
<dbReference type="InterPro" id="IPR052016">
    <property type="entry name" value="Bact_Sigma-Reg"/>
</dbReference>
<dbReference type="Gene3D" id="3.60.40.10">
    <property type="entry name" value="PPM-type phosphatase domain"/>
    <property type="match status" value="1"/>
</dbReference>
<dbReference type="Pfam" id="PF07228">
    <property type="entry name" value="SpoIIE"/>
    <property type="match status" value="1"/>
</dbReference>
<dbReference type="eggNOG" id="COG2208">
    <property type="taxonomic scope" value="Bacteria"/>
</dbReference>
<dbReference type="Pfam" id="PF00672">
    <property type="entry name" value="HAMP"/>
    <property type="match status" value="1"/>
</dbReference>
<dbReference type="AlphaFoldDB" id="E8X0G9"/>
<evidence type="ECO:0000256" key="2">
    <source>
        <dbReference type="SAM" id="Phobius"/>
    </source>
</evidence>
<sequence length="762" mass="82277">MNPLSQRLRNAESSVFAAVARRPPSGFIEHATIRLVFVSFIAFASATFVPGTIGKLFWILAFTAMSVLTLFLMILIWRWIMGHILWKVRNRLIVTCLLLALAPILLFGTLISIASYVFAGQFGTSAAMTGIDEDLALASHRSDAIAHLPLSILTNETNFGRAGEHNVAHVWEDGTLHTLTPHAASTQPPASAPASPFATPAPPAWLHPGFSGLVAADGKLYLCAAGGAQTDSHSILVLESTPFGEEQVTTFATGLGSLNISPGIGVHTSLGANYTEDDKKKIDDEDDHAQFAVGKETGKGEMKDDDGNVVVIAKADGNAVKPVFTIGKPGTPKTPHLHKHKTDSDLDDEFNSFTSLHGGTLPPAHNSFDWPVFASSPLQVYSWKTGEKVGAWMMIQSRPSLLYKRLFSNSLEVGSFIRIALAVTAATFGILELLALLLAIGLIRTITASVADLYFATRQIETGNLLHRIRVKRRDQLAALATSFNTMSGSLAELMVQQREKDRMQNELNIAHEVQNNLFPHTPIGLPGLELYGICNPARTIGGDYYDFIPMGTAQVYLALGDISGKGISAALLMSSLYSAVRVYLQGGNKKSITAITPNAAPALAEPLPSPGKLLSLLNQHLYSSTQPEKYATLFLASYDSATRRLTYSNGGHLPPLVLCSDGKVTRLEAGGSVVGLLGGMEYKEATVQLNPGDLLIAYSDGLTEPEQDGIEFGEDRLIEVIRKNRHRPLPAIANYTVQCLKDWMGDGEQPDDITIVFARLT</sequence>
<dbReference type="eggNOG" id="COG2770">
    <property type="taxonomic scope" value="Bacteria"/>
</dbReference>